<dbReference type="InterPro" id="IPR002588">
    <property type="entry name" value="Alphavirus-like_MT_dom"/>
</dbReference>
<evidence type="ECO:0000256" key="5">
    <source>
        <dbReference type="ARBA" id="ARBA00022741"/>
    </source>
</evidence>
<feature type="domain" description="RdRp catalytic" evidence="10">
    <location>
        <begin position="1602"/>
        <end position="1709"/>
    </location>
</feature>
<dbReference type="GO" id="GO:0006351">
    <property type="term" value="P:DNA-templated transcription"/>
    <property type="evidence" value="ECO:0007669"/>
    <property type="project" value="InterPro"/>
</dbReference>
<dbReference type="SUPFAM" id="SSF52540">
    <property type="entry name" value="P-loop containing nucleoside triphosphate hydrolases"/>
    <property type="match status" value="1"/>
</dbReference>
<evidence type="ECO:0000313" key="14">
    <source>
        <dbReference type="EMBL" id="UXD78318.1"/>
    </source>
</evidence>
<dbReference type="Pfam" id="PF01443">
    <property type="entry name" value="Viral_helicase1"/>
    <property type="match status" value="1"/>
</dbReference>
<accession>A0A977KC75</accession>
<keyword evidence="3" id="KW-0808">Transferase</keyword>
<dbReference type="PROSITE" id="PS51657">
    <property type="entry name" value="PSRV_HELICASE"/>
    <property type="match status" value="1"/>
</dbReference>
<evidence type="ECO:0000259" key="12">
    <source>
        <dbReference type="PROSITE" id="PS51657"/>
    </source>
</evidence>
<evidence type="ECO:0000256" key="6">
    <source>
        <dbReference type="ARBA" id="ARBA00022801"/>
    </source>
</evidence>
<dbReference type="InterPro" id="IPR001788">
    <property type="entry name" value="RNA-dep_RNA_pol_alsuvir"/>
</dbReference>
<dbReference type="PROSITE" id="PS50507">
    <property type="entry name" value="RDRP_SSRNA_POS"/>
    <property type="match status" value="1"/>
</dbReference>
<dbReference type="InterPro" id="IPR043502">
    <property type="entry name" value="DNA/RNA_pol_sf"/>
</dbReference>
<dbReference type="GO" id="GO:0006396">
    <property type="term" value="P:RNA processing"/>
    <property type="evidence" value="ECO:0007669"/>
    <property type="project" value="InterPro"/>
</dbReference>
<feature type="domain" description="Alphavirus-like MT" evidence="13">
    <location>
        <begin position="63"/>
        <end position="254"/>
    </location>
</feature>
<dbReference type="GO" id="GO:0016817">
    <property type="term" value="F:hydrolase activity, acting on acid anhydrides"/>
    <property type="evidence" value="ECO:0007669"/>
    <property type="project" value="InterPro"/>
</dbReference>
<evidence type="ECO:0000256" key="2">
    <source>
        <dbReference type="ARBA" id="ARBA00022484"/>
    </source>
</evidence>
<keyword evidence="4" id="KW-0548">Nucleotidyltransferase</keyword>
<dbReference type="GO" id="GO:0003723">
    <property type="term" value="F:RNA binding"/>
    <property type="evidence" value="ECO:0007669"/>
    <property type="project" value="InterPro"/>
</dbReference>
<dbReference type="InterPro" id="IPR008041">
    <property type="entry name" value="Peptidase_C23"/>
</dbReference>
<evidence type="ECO:0000256" key="1">
    <source>
        <dbReference type="ARBA" id="ARBA00008513"/>
    </source>
</evidence>
<dbReference type="Pfam" id="PF05379">
    <property type="entry name" value="Peptidase_C23"/>
    <property type="match status" value="1"/>
</dbReference>
<dbReference type="GO" id="GO:0008174">
    <property type="term" value="F:mRNA methyltransferase activity"/>
    <property type="evidence" value="ECO:0007669"/>
    <property type="project" value="UniProtKB-UniRule"/>
</dbReference>
<keyword evidence="7" id="KW-0067">ATP-binding</keyword>
<comment type="similarity">
    <text evidence="1">Belongs to the potexviruses/carlaviruses RNA replication protein family.</text>
</comment>
<evidence type="ECO:0000256" key="8">
    <source>
        <dbReference type="ARBA" id="ARBA00022953"/>
    </source>
</evidence>
<dbReference type="InterPro" id="IPR007094">
    <property type="entry name" value="RNA-dir_pol_PSvirus"/>
</dbReference>
<dbReference type="InterPro" id="IPR027351">
    <property type="entry name" value="(+)RNA_virus_helicase_core_dom"/>
</dbReference>
<keyword evidence="8" id="KW-0693">Viral RNA replication</keyword>
<evidence type="ECO:0000259" key="13">
    <source>
        <dbReference type="PROSITE" id="PS51743"/>
    </source>
</evidence>
<evidence type="ECO:0000259" key="10">
    <source>
        <dbReference type="PROSITE" id="PS50507"/>
    </source>
</evidence>
<reference evidence="14" key="1">
    <citation type="submission" date="2021-05" db="EMBL/GenBank/DDBJ databases">
        <title>Molecular characterization of a novel carlavirus isolated from papaya.</title>
        <authorList>
            <person name="Lin C.-C."/>
            <person name="Chen T.-C."/>
        </authorList>
    </citation>
    <scope>NUCLEOTIDE SEQUENCE</scope>
    <source>
        <strain evidence="14">TW</strain>
    </source>
</reference>
<dbReference type="GO" id="GO:0016556">
    <property type="term" value="P:mRNA modification"/>
    <property type="evidence" value="ECO:0007669"/>
    <property type="project" value="InterPro"/>
</dbReference>
<keyword evidence="5" id="KW-0547">Nucleotide-binding</keyword>
<keyword evidence="6" id="KW-0378">Hydrolase</keyword>
<dbReference type="Pfam" id="PF00978">
    <property type="entry name" value="RdRP_2"/>
    <property type="match status" value="1"/>
</dbReference>
<evidence type="ECO:0000259" key="11">
    <source>
        <dbReference type="PROSITE" id="PS51492"/>
    </source>
</evidence>
<evidence type="ECO:0000256" key="3">
    <source>
        <dbReference type="ARBA" id="ARBA00022679"/>
    </source>
</evidence>
<dbReference type="CDD" id="cd23245">
    <property type="entry name" value="Betaflexiviridae_RdRp"/>
    <property type="match status" value="1"/>
</dbReference>
<dbReference type="PROSITE" id="PS51743">
    <property type="entry name" value="ALPHAVIRUS_MT"/>
    <property type="match status" value="1"/>
</dbReference>
<dbReference type="GO" id="GO:0005524">
    <property type="term" value="F:ATP binding"/>
    <property type="evidence" value="ECO:0007669"/>
    <property type="project" value="UniProtKB-KW"/>
</dbReference>
<dbReference type="GO" id="GO:0039694">
    <property type="term" value="P:viral RNA genome replication"/>
    <property type="evidence" value="ECO:0007669"/>
    <property type="project" value="InterPro"/>
</dbReference>
<name>A0A977KC75_9VIRU</name>
<evidence type="ECO:0000256" key="4">
    <source>
        <dbReference type="ARBA" id="ARBA00022695"/>
    </source>
</evidence>
<feature type="domain" description="(+)RNA virus helicase C-terminal" evidence="12">
    <location>
        <begin position="980"/>
        <end position="1314"/>
    </location>
</feature>
<dbReference type="Pfam" id="PF01660">
    <property type="entry name" value="Vmethyltransf"/>
    <property type="match status" value="1"/>
</dbReference>
<feature type="compositionally biased region" description="Basic and acidic residues" evidence="9">
    <location>
        <begin position="633"/>
        <end position="651"/>
    </location>
</feature>
<dbReference type="GO" id="GO:0003968">
    <property type="term" value="F:RNA-directed RNA polymerase activity"/>
    <property type="evidence" value="ECO:0007669"/>
    <property type="project" value="UniProtKB-KW"/>
</dbReference>
<feature type="domain" description="Peptidase C23" evidence="11">
    <location>
        <begin position="835"/>
        <end position="925"/>
    </location>
</feature>
<dbReference type="PROSITE" id="PS51492">
    <property type="entry name" value="PEPTIDASE_C23"/>
    <property type="match status" value="1"/>
</dbReference>
<dbReference type="EMBL" id="MZ173553">
    <property type="protein sequence ID" value="UXD78318.1"/>
    <property type="molecule type" value="Genomic_RNA"/>
</dbReference>
<dbReference type="SUPFAM" id="SSF56672">
    <property type="entry name" value="DNA/RNA polymerases"/>
    <property type="match status" value="1"/>
</dbReference>
<protein>
    <submittedName>
        <fullName evidence="14">RNA-dependent RNA polymerase</fullName>
    </submittedName>
</protein>
<feature type="region of interest" description="Disordered" evidence="9">
    <location>
        <begin position="624"/>
        <end position="651"/>
    </location>
</feature>
<keyword evidence="2 14" id="KW-0696">RNA-directed RNA polymerase</keyword>
<evidence type="ECO:0000256" key="9">
    <source>
        <dbReference type="SAM" id="MobiDB-lite"/>
    </source>
</evidence>
<organism evidence="14">
    <name type="scientific">Papaya chlorotic spot associated virus</name>
    <dbReference type="NCBI Taxonomy" id="2978146"/>
    <lineage>
        <taxon>Viruses</taxon>
        <taxon>Riboviria</taxon>
        <taxon>Orthornavirae</taxon>
        <taxon>Kitrinoviricota</taxon>
        <taxon>Alsuviricetes</taxon>
        <taxon>Tymovirales</taxon>
        <taxon>Betaflexiviridae</taxon>
        <taxon>Quinvirinae</taxon>
        <taxon>Carlavirus</taxon>
    </lineage>
</organism>
<sequence>MALTYRTPMEDIVASFEPAVQASIAAKAAIEYKQLEERNFNIANYHMKAEAKQKLSTAGIYLSPFSAIVHSHPVCKTLENHILFTVLPNYINNRFFFVGIKNSKVNLLKSRNSNLDMVSVINRYVTSADKVRYSNDFVVRSSKQIEGLSRHKAVLADVTLKDLVPNLKILKSKHMFLHDELHYWRPKDLITFLEVIKPEVLLGTVVYPPELLVGATSSLNSWCYQFEVKGNSLLFYPDGERSEGYEQPLKGGYLLTTREIILPDGEVYCVDLVCSKFAHHLVSITKGPALTNKYRSFGHFEAVSFSNLLSLSPISQPFFPVSFEVVSKMYRYLRSLKKPDLQSAMAKLSQIIPEPSADEIKFTQEFAELVISCDPMRSLLSVNRLQTFFGRVCLRTLPRWILDRMSLIKAISLDDFVKGLKPFTITLPLKSISFDFIEEIMDWNNLELEKDYDLVQSMEDKFYEGLNCGDELKRIKTRPPAPYSSLLPLQDVEGTNILFLNEADLVRCAARVLIKAFSFNSLSEISVPLISFLCSKIFQSHSILLNLGGLLTNPIFLDKVRARVCAVLTQKFKKPFKFNLVWFLKHSSHRGCQFYLANYVEEPRFAFPLSNLWKTVTHEASVEGKKRNRFKGGTKDDREHNEGDSVKSNELGNAHDLDFENLLEQFGLQDIDPNVIKNLIDIKMGDHELDSNGSETVSLKSDKTNIESDSGVGACEIVHLPSTLPSTAFKELCPYTSLKEFVALKLGYQESTLVEIFKRQCIKELKDCSTQAEVENVLSECSKIFNLDIKVLEKLESHENLRLIEQKITSHVDQKGLRTFFLMLSREADLLEVIPRNICVLQALSDSLGRSISEVFGVLNDVNFKDILKELLQGEGIELNHLENLFNVFGIKATVETDQQTMIMNENGNFTACFKLEGNHLEYLSSPLKSTGLAPFSGKVGPFKFNESVNLVLQNIGTTLPFKAKLSRANLLADCLHSGNTGVLMSELFNKEKHLLNGNLNLNQEPESVEVKVILGTFGVGKSRLFRTLISKARGNQFDFVSPRRALLNEIKAEIELGKDQRERKLRGQQNWFFSTFERFLQRVTYLREDQFVFIDEIQLFPNGYLDLLICLLKVKVNLVVFGDPCQSDYDGEKDRTLLSNITSNIDSLLKSKNYKYNILSYRFENSNFVGRLPCLFAEGRFKKEKQPYLIYNDLEDLSLLPADYSKVILVSSFEEKKIVSSYCPTAKEVLTFGESTGLNFKKGTILVTMISEKTSEKRWVTALSRFKENLAIINATGYSIEGLNSTYRSRFLGKFLTGNASVDDLTPHLPGQPEFVEGFELKVGKDEGIREDKLQGDPWLKSMIDLFQIEDMETEEVSEIAQQIESFKIHLPREELEGTRSRWVHRILNKEFREVRMGSLISDQFTDEHSKQRGAVQLTNAAERFETIYPRHRANDTVTFIMAVKKRLRFSKPHKETAKLNQALPYGRYLLNEFLKKIPLKKNRNNRLMEESRQEFFDKKTSKSAATIENHNVRSCRDWLADVVQVFSKSQLCTKFDNRFRTAKAAQSIACFQHSVLCRFAPYMRYIEKKLHEALPKRFYIHSGKSLEQLNDWVINGDFSGECTESDYEAFDASQDQYIVAFEIEIMKYLGLPNDLIQDYIYIKTHLGSKLGSFAIMRFTGEASTFLFNTMANMLFTFLRYNLKGNENICFAGDDMCSSKRLTVRKEHEGFLKKIKLKAKVQHTTKPTFCGWHLCPDGIYKKPQLVFERICIARETNNLQNCIDSYAIEVSYAYKLGERIMSRMDEEELGAYYGCVRTIIKYKHLLKSDVKALFESLD</sequence>
<proteinExistence type="inferred from homology"/>
<dbReference type="InterPro" id="IPR027417">
    <property type="entry name" value="P-loop_NTPase"/>
</dbReference>
<evidence type="ECO:0000256" key="7">
    <source>
        <dbReference type="ARBA" id="ARBA00022840"/>
    </source>
</evidence>